<name>A0ABD0U9I4_DENTH</name>
<evidence type="ECO:0000313" key="2">
    <source>
        <dbReference type="Proteomes" id="UP001552299"/>
    </source>
</evidence>
<protein>
    <submittedName>
        <fullName evidence="1">Uncharacterized protein</fullName>
    </submittedName>
</protein>
<reference evidence="1 2" key="1">
    <citation type="journal article" date="2024" name="Plant Biotechnol. J.">
        <title>Dendrobium thyrsiflorum genome and its molecular insights into genes involved in important horticultural traits.</title>
        <authorList>
            <person name="Chen B."/>
            <person name="Wang J.Y."/>
            <person name="Zheng P.J."/>
            <person name="Li K.L."/>
            <person name="Liang Y.M."/>
            <person name="Chen X.F."/>
            <person name="Zhang C."/>
            <person name="Zhao X."/>
            <person name="He X."/>
            <person name="Zhang G.Q."/>
            <person name="Liu Z.J."/>
            <person name="Xu Q."/>
        </authorList>
    </citation>
    <scope>NUCLEOTIDE SEQUENCE [LARGE SCALE GENOMIC DNA]</scope>
    <source>
        <strain evidence="1">GZMU011</strain>
    </source>
</reference>
<comment type="caution">
    <text evidence="1">The sequence shown here is derived from an EMBL/GenBank/DDBJ whole genome shotgun (WGS) entry which is preliminary data.</text>
</comment>
<keyword evidence="2" id="KW-1185">Reference proteome</keyword>
<accession>A0ABD0U9I4</accession>
<gene>
    <name evidence="1" type="ORF">M5K25_020311</name>
</gene>
<evidence type="ECO:0000313" key="1">
    <source>
        <dbReference type="EMBL" id="KAL0909439.1"/>
    </source>
</evidence>
<dbReference type="Proteomes" id="UP001552299">
    <property type="component" value="Unassembled WGS sequence"/>
</dbReference>
<dbReference type="EMBL" id="JANQDX010000016">
    <property type="protein sequence ID" value="KAL0909439.1"/>
    <property type="molecule type" value="Genomic_DNA"/>
</dbReference>
<proteinExistence type="predicted"/>
<sequence>MNMLHVENLLYAVCYLDKYVEEHYLFKVGMSIHAGRSHATILKKSNKVQEIKYLQEEYKRKYEGKITEMRAIENQLAECIIELATMITSISLFGVDLQKGHVSDEFATEFSSQTTEKARRNSLKPLFLFACRRSRPARSRRAFSSKHQSSTSPTKSLVPRYLLQQYIVASSPLRSRRFPRFFLLDGYSIWEAAI</sequence>
<dbReference type="AlphaFoldDB" id="A0ABD0U9I4"/>
<organism evidence="1 2">
    <name type="scientific">Dendrobium thyrsiflorum</name>
    <name type="common">Pinecone-like raceme dendrobium</name>
    <name type="synonym">Orchid</name>
    <dbReference type="NCBI Taxonomy" id="117978"/>
    <lineage>
        <taxon>Eukaryota</taxon>
        <taxon>Viridiplantae</taxon>
        <taxon>Streptophyta</taxon>
        <taxon>Embryophyta</taxon>
        <taxon>Tracheophyta</taxon>
        <taxon>Spermatophyta</taxon>
        <taxon>Magnoliopsida</taxon>
        <taxon>Liliopsida</taxon>
        <taxon>Asparagales</taxon>
        <taxon>Orchidaceae</taxon>
        <taxon>Epidendroideae</taxon>
        <taxon>Malaxideae</taxon>
        <taxon>Dendrobiinae</taxon>
        <taxon>Dendrobium</taxon>
    </lineage>
</organism>